<gene>
    <name evidence="10" type="primary">LOC113788361</name>
</gene>
<dbReference type="Gene3D" id="6.20.400.10">
    <property type="match status" value="1"/>
</dbReference>
<dbReference type="OrthoDB" id="278280at2759"/>
<dbReference type="InterPro" id="IPR000571">
    <property type="entry name" value="Znf_CCCH"/>
</dbReference>
<dbReference type="PANTHER" id="PTHR12681:SF0">
    <property type="entry name" value="ZINC FINGER CCCH DOMAIN-CONTAINING PROTEIN 15"/>
    <property type="match status" value="1"/>
</dbReference>
<evidence type="ECO:0000256" key="5">
    <source>
        <dbReference type="PROSITE-ProRule" id="PRU00723"/>
    </source>
</evidence>
<protein>
    <submittedName>
        <fullName evidence="10">Zinc finger CCCH domain-containing protein 11-like</fullName>
    </submittedName>
</protein>
<keyword evidence="2 5" id="KW-0479">Metal-binding</keyword>
<dbReference type="AlphaFoldDB" id="A0A6P6XJA9"/>
<keyword evidence="4 5" id="KW-0862">Zinc</keyword>
<evidence type="ECO:0000256" key="3">
    <source>
        <dbReference type="ARBA" id="ARBA00022771"/>
    </source>
</evidence>
<dbReference type="InParanoid" id="A0A6P6XJA9"/>
<dbReference type="GO" id="GO:0002181">
    <property type="term" value="P:cytoplasmic translation"/>
    <property type="evidence" value="ECO:0007669"/>
    <property type="project" value="TreeGrafter"/>
</dbReference>
<evidence type="ECO:0000256" key="7">
    <source>
        <dbReference type="SAM" id="MobiDB-lite"/>
    </source>
</evidence>
<evidence type="ECO:0000256" key="6">
    <source>
        <dbReference type="SAM" id="Coils"/>
    </source>
</evidence>
<dbReference type="OMA" id="CKYFLES"/>
<proteinExistence type="inferred from homology"/>
<dbReference type="KEGG" id="dpte:113788361"/>
<feature type="zinc finger region" description="C3H1-type" evidence="5">
    <location>
        <begin position="146"/>
        <end position="183"/>
    </location>
</feature>
<keyword evidence="9" id="KW-1185">Reference proteome</keyword>
<dbReference type="GO" id="GO:0005829">
    <property type="term" value="C:cytosol"/>
    <property type="evidence" value="ECO:0007669"/>
    <property type="project" value="TreeGrafter"/>
</dbReference>
<evidence type="ECO:0000256" key="4">
    <source>
        <dbReference type="ARBA" id="ARBA00022833"/>
    </source>
</evidence>
<keyword evidence="3 5" id="KW-0863">Zinc-finger</keyword>
<organism evidence="9 10">
    <name type="scientific">Dermatophagoides pteronyssinus</name>
    <name type="common">European house dust mite</name>
    <dbReference type="NCBI Taxonomy" id="6956"/>
    <lineage>
        <taxon>Eukaryota</taxon>
        <taxon>Metazoa</taxon>
        <taxon>Ecdysozoa</taxon>
        <taxon>Arthropoda</taxon>
        <taxon>Chelicerata</taxon>
        <taxon>Arachnida</taxon>
        <taxon>Acari</taxon>
        <taxon>Acariformes</taxon>
        <taxon>Sarcoptiformes</taxon>
        <taxon>Astigmata</taxon>
        <taxon>Psoroptidia</taxon>
        <taxon>Analgoidea</taxon>
        <taxon>Pyroglyphidae</taxon>
        <taxon>Dermatophagoidinae</taxon>
        <taxon>Dermatophagoides</taxon>
    </lineage>
</organism>
<feature type="region of interest" description="Disordered" evidence="7">
    <location>
        <begin position="57"/>
        <end position="79"/>
    </location>
</feature>
<sequence length="334" mass="38637">MSQSKADKGAKKAKEKEKLKIIEDKTFGLKNKNKSKAVQNYISSLKAQVLGTKIKTKDEIKAETTEQMEKRKEEKQKKLASSLEKAQKAIQALNAQMAKAKEAKAASSKIDIYSDPRDLKNQTMDSWTQEMLEDVIKKRHGEKDNRSTTVVCKYFLEALEKRQYGWFWVCPNGEKCMYRHALPPGYVLKSIAKKTDEEPEPLTLEEVIENKRSMLKSNGTPVTLERFLEWKEKRKIQAAEEKTAQPSQLKNKKMSGRALFEYNSDLFRDDEATNREDEELSRLLQEAKKAQQELEELARDEADQRAKSTQEEFEKTIKVIYNEELQTIDESLLD</sequence>
<feature type="compositionally biased region" description="Basic and acidic residues" evidence="7">
    <location>
        <begin position="57"/>
        <end position="77"/>
    </location>
</feature>
<dbReference type="Proteomes" id="UP000515146">
    <property type="component" value="Unplaced"/>
</dbReference>
<keyword evidence="6" id="KW-0175">Coiled coil</keyword>
<dbReference type="InterPro" id="IPR032378">
    <property type="entry name" value="ZC3H15/TMA46_C"/>
</dbReference>
<dbReference type="Pfam" id="PF16543">
    <property type="entry name" value="DFRP_C"/>
    <property type="match status" value="1"/>
</dbReference>
<evidence type="ECO:0000256" key="1">
    <source>
        <dbReference type="ARBA" id="ARBA00010043"/>
    </source>
</evidence>
<dbReference type="RefSeq" id="XP_027193625.1">
    <property type="nucleotide sequence ID" value="XM_027337824.1"/>
</dbReference>
<feature type="domain" description="C3H1-type" evidence="8">
    <location>
        <begin position="146"/>
        <end position="183"/>
    </location>
</feature>
<evidence type="ECO:0000313" key="9">
    <source>
        <dbReference type="Proteomes" id="UP000515146"/>
    </source>
</evidence>
<reference evidence="10" key="1">
    <citation type="submission" date="2025-08" db="UniProtKB">
        <authorList>
            <consortium name="RefSeq"/>
        </authorList>
    </citation>
    <scope>IDENTIFICATION</scope>
    <source>
        <strain evidence="10">Airmid</strain>
    </source>
</reference>
<evidence type="ECO:0000256" key="2">
    <source>
        <dbReference type="ARBA" id="ARBA00022723"/>
    </source>
</evidence>
<accession>A0A6P6XJA9</accession>
<feature type="coiled-coil region" evidence="6">
    <location>
        <begin position="273"/>
        <end position="307"/>
    </location>
</feature>
<comment type="similarity">
    <text evidence="1">Belongs to the ZC3H15/TMA46 family.</text>
</comment>
<evidence type="ECO:0000313" key="10">
    <source>
        <dbReference type="RefSeq" id="XP_027193625.1"/>
    </source>
</evidence>
<evidence type="ECO:0000259" key="8">
    <source>
        <dbReference type="PROSITE" id="PS50103"/>
    </source>
</evidence>
<dbReference type="PANTHER" id="PTHR12681">
    <property type="entry name" value="ZINC FINGER-CONTAINING PROTEIN P48ZNF"/>
    <property type="match status" value="1"/>
</dbReference>
<name>A0A6P6XJA9_DERPT</name>
<dbReference type="GO" id="GO:0003729">
    <property type="term" value="F:mRNA binding"/>
    <property type="evidence" value="ECO:0007669"/>
    <property type="project" value="TreeGrafter"/>
</dbReference>
<dbReference type="PROSITE" id="PS50103">
    <property type="entry name" value="ZF_C3H1"/>
    <property type="match status" value="1"/>
</dbReference>
<dbReference type="GO" id="GO:0008270">
    <property type="term" value="F:zinc ion binding"/>
    <property type="evidence" value="ECO:0007669"/>
    <property type="project" value="UniProtKB-KW"/>
</dbReference>